<dbReference type="GeneID" id="30144952"/>
<accession>A0A1E3QS01</accession>
<keyword evidence="1" id="KW-0472">Membrane</keyword>
<dbReference type="Proteomes" id="UP000094336">
    <property type="component" value="Unassembled WGS sequence"/>
</dbReference>
<keyword evidence="1" id="KW-0812">Transmembrane</keyword>
<dbReference type="RefSeq" id="XP_018985140.1">
    <property type="nucleotide sequence ID" value="XM_019127099.1"/>
</dbReference>
<name>A0A1E3QS01_9ASCO</name>
<evidence type="ECO:0000313" key="3">
    <source>
        <dbReference type="Proteomes" id="UP000094336"/>
    </source>
</evidence>
<dbReference type="InterPro" id="IPR024316">
    <property type="entry name" value="APQ12"/>
</dbReference>
<sequence>MSTSAPQSDLWLQYAQIIFQYAILSLTIALRNLTLAFNYAFQTFPQATAMATSLVLIYIAYRLLFVLARMVYSIVMGVIRTLLIAVLVLVCIAVYFRGNRFFTNDCYVLLDYARLLAADSETSQDNLLVLKRGFEKVYAMSELLLSQTFDNDSMQNSL</sequence>
<dbReference type="EMBL" id="KV454431">
    <property type="protein sequence ID" value="ODQ79812.1"/>
    <property type="molecule type" value="Genomic_DNA"/>
</dbReference>
<keyword evidence="3" id="KW-1185">Reference proteome</keyword>
<gene>
    <name evidence="2" type="ORF">BABINDRAFT_136098</name>
</gene>
<organism evidence="2 3">
    <name type="scientific">Babjeviella inositovora NRRL Y-12698</name>
    <dbReference type="NCBI Taxonomy" id="984486"/>
    <lineage>
        <taxon>Eukaryota</taxon>
        <taxon>Fungi</taxon>
        <taxon>Dikarya</taxon>
        <taxon>Ascomycota</taxon>
        <taxon>Saccharomycotina</taxon>
        <taxon>Pichiomycetes</taxon>
        <taxon>Serinales incertae sedis</taxon>
        <taxon>Babjeviella</taxon>
    </lineage>
</organism>
<feature type="transmembrane region" description="Helical" evidence="1">
    <location>
        <begin position="74"/>
        <end position="96"/>
    </location>
</feature>
<evidence type="ECO:0000313" key="2">
    <source>
        <dbReference type="EMBL" id="ODQ79812.1"/>
    </source>
</evidence>
<evidence type="ECO:0000256" key="1">
    <source>
        <dbReference type="SAM" id="Phobius"/>
    </source>
</evidence>
<dbReference type="AlphaFoldDB" id="A0A1E3QS01"/>
<proteinExistence type="predicted"/>
<keyword evidence="1" id="KW-1133">Transmembrane helix</keyword>
<dbReference type="Pfam" id="PF12716">
    <property type="entry name" value="Apq12"/>
    <property type="match status" value="1"/>
</dbReference>
<feature type="transmembrane region" description="Helical" evidence="1">
    <location>
        <begin position="47"/>
        <end position="67"/>
    </location>
</feature>
<protein>
    <submittedName>
        <fullName evidence="2">Uncharacterized protein</fullName>
    </submittedName>
</protein>
<reference evidence="3" key="1">
    <citation type="submission" date="2016-05" db="EMBL/GenBank/DDBJ databases">
        <title>Comparative genomics of biotechnologically important yeasts.</title>
        <authorList>
            <consortium name="DOE Joint Genome Institute"/>
            <person name="Riley R."/>
            <person name="Haridas S."/>
            <person name="Wolfe K.H."/>
            <person name="Lopes M.R."/>
            <person name="Hittinger C.T."/>
            <person name="Goker M."/>
            <person name="Salamov A."/>
            <person name="Wisecaver J."/>
            <person name="Long T.M."/>
            <person name="Aerts A.L."/>
            <person name="Barry K."/>
            <person name="Choi C."/>
            <person name="Clum A."/>
            <person name="Coughlan A.Y."/>
            <person name="Deshpande S."/>
            <person name="Douglass A.P."/>
            <person name="Hanson S.J."/>
            <person name="Klenk H.-P."/>
            <person name="Labutti K."/>
            <person name="Lapidus A."/>
            <person name="Lindquist E."/>
            <person name="Lipzen A."/>
            <person name="Meier-Kolthoff J.P."/>
            <person name="Ohm R.A."/>
            <person name="Otillar R.P."/>
            <person name="Pangilinan J."/>
            <person name="Peng Y."/>
            <person name="Rokas A."/>
            <person name="Rosa C.A."/>
            <person name="Scheuner C."/>
            <person name="Sibirny A.A."/>
            <person name="Slot J.C."/>
            <person name="Stielow J.B."/>
            <person name="Sun H."/>
            <person name="Kurtzman C.P."/>
            <person name="Blackwell M."/>
            <person name="Grigoriev I.V."/>
            <person name="Jeffries T.W."/>
        </authorList>
    </citation>
    <scope>NUCLEOTIDE SEQUENCE [LARGE SCALE GENOMIC DNA]</scope>
    <source>
        <strain evidence="3">NRRL Y-12698</strain>
    </source>
</reference>